<sequence>MEETIGNKLQKARQSKGYTLDDLQQMTKIQKKYLIAIEEGDYDIMPGEFYTKAFIKQVADTVGLDGENAVIDYLKQKDAPVVVEPVAPVQPVAPQATKTPEEVPVREVSQPIAKESEHEEENIEPTPVAPSRQDVKPTTQAAVDHSVNQFKRYIPTILIAMLALATVFAMYKAFKDGNETLKPSAESQSSLVESSEAESSQAEESSEAESSQATSESTQESSEPEATSQKPEETDTNNTTTTSSQEVSSEEVTPEPAPTPAPIQNQVVQGNVTNIGYDADTVNYSVQGISYPVEVVISNQGDANLWSKITLDGEEVVDDVFLSGATFNAIANEGTGVINVEFGYRPIGDIYVNGIHVDLPYDSNATDVNFYLN</sequence>
<dbReference type="InterPro" id="IPR050400">
    <property type="entry name" value="Bact_Cytoskel_RodZ"/>
</dbReference>
<evidence type="ECO:0000313" key="2">
    <source>
        <dbReference type="EMBL" id="SEQ95197.1"/>
    </source>
</evidence>
<feature type="region of interest" description="Disordered" evidence="1">
    <location>
        <begin position="181"/>
        <end position="267"/>
    </location>
</feature>
<evidence type="ECO:0000256" key="1">
    <source>
        <dbReference type="SAM" id="MobiDB-lite"/>
    </source>
</evidence>
<reference evidence="2 3" key="1">
    <citation type="submission" date="2016-10" db="EMBL/GenBank/DDBJ databases">
        <authorList>
            <person name="de Groot N.N."/>
        </authorList>
    </citation>
    <scope>NUCLEOTIDE SEQUENCE [LARGE SCALE GENOMIC DNA]</scope>
    <source>
        <strain evidence="2 3">DSM 15827</strain>
    </source>
</reference>
<protein>
    <submittedName>
        <fullName evidence="2">Protein RodZ, contains Xre-like HTH and DUF4115 domains</fullName>
    </submittedName>
</protein>
<dbReference type="Proteomes" id="UP000198556">
    <property type="component" value="Unassembled WGS sequence"/>
</dbReference>
<dbReference type="GO" id="GO:0003677">
    <property type="term" value="F:DNA binding"/>
    <property type="evidence" value="ECO:0007669"/>
    <property type="project" value="InterPro"/>
</dbReference>
<dbReference type="SUPFAM" id="SSF47413">
    <property type="entry name" value="lambda repressor-like DNA-binding domains"/>
    <property type="match status" value="1"/>
</dbReference>
<evidence type="ECO:0000313" key="3">
    <source>
        <dbReference type="Proteomes" id="UP000198556"/>
    </source>
</evidence>
<dbReference type="AlphaFoldDB" id="A0A1H9K8E2"/>
<dbReference type="EMBL" id="FOGF01000012">
    <property type="protein sequence ID" value="SEQ95197.1"/>
    <property type="molecule type" value="Genomic_DNA"/>
</dbReference>
<feature type="compositionally biased region" description="Low complexity" evidence="1">
    <location>
        <begin position="236"/>
        <end position="247"/>
    </location>
</feature>
<keyword evidence="3" id="KW-1185">Reference proteome</keyword>
<dbReference type="Gene3D" id="1.10.260.40">
    <property type="entry name" value="lambda repressor-like DNA-binding domains"/>
    <property type="match status" value="1"/>
</dbReference>
<dbReference type="PANTHER" id="PTHR34475">
    <property type="match status" value="1"/>
</dbReference>
<dbReference type="STRING" id="137733.SAMN05421767_11217"/>
<gene>
    <name evidence="2" type="ORF">SAMN05421767_11217</name>
</gene>
<dbReference type="InterPro" id="IPR010982">
    <property type="entry name" value="Lambda_DNA-bd_dom_sf"/>
</dbReference>
<name>A0A1H9K8E2_9LACT</name>
<dbReference type="OrthoDB" id="9797543at2"/>
<dbReference type="PANTHER" id="PTHR34475:SF1">
    <property type="entry name" value="CYTOSKELETON PROTEIN RODZ"/>
    <property type="match status" value="1"/>
</dbReference>
<feature type="compositionally biased region" description="Low complexity" evidence="1">
    <location>
        <begin position="184"/>
        <end position="229"/>
    </location>
</feature>
<dbReference type="Pfam" id="PF13413">
    <property type="entry name" value="HTH_25"/>
    <property type="match status" value="1"/>
</dbReference>
<dbReference type="RefSeq" id="WP_089746430.1">
    <property type="nucleotide sequence ID" value="NZ_FOGF01000012.1"/>
</dbReference>
<accession>A0A1H9K8E2</accession>
<proteinExistence type="predicted"/>
<feature type="region of interest" description="Disordered" evidence="1">
    <location>
        <begin position="94"/>
        <end position="139"/>
    </location>
</feature>
<organism evidence="2 3">
    <name type="scientific">Granulicatella balaenopterae</name>
    <dbReference type="NCBI Taxonomy" id="137733"/>
    <lineage>
        <taxon>Bacteria</taxon>
        <taxon>Bacillati</taxon>
        <taxon>Bacillota</taxon>
        <taxon>Bacilli</taxon>
        <taxon>Lactobacillales</taxon>
        <taxon>Carnobacteriaceae</taxon>
        <taxon>Granulicatella</taxon>
    </lineage>
</organism>